<reference evidence="2" key="1">
    <citation type="submission" date="2016-06" db="EMBL/GenBank/DDBJ databases">
        <authorList>
            <person name="Rodrigo-Torres L."/>
            <person name="Arahal D.R."/>
        </authorList>
    </citation>
    <scope>NUCLEOTIDE SEQUENCE [LARGE SCALE GENOMIC DNA]</scope>
    <source>
        <strain evidence="2">CECT 7224</strain>
    </source>
</reference>
<name>A0A1C3JE75_9VIBR</name>
<sequence length="360" mass="38891">MKGFSINSDSVNQMTKYLVGAGLIVSTSASALTLPPRFYERTLLGVEAIPILGISFDGNINPFDPTLGDNGNAHLPQPGIDDIHLEGTMALAGYSISFPISDRSARISYLQPVGNMNVTATGQVTSGGQTVSNVPIQYYSTNGIGDPFFEFTIGLIGSPALDELPKAIRYQPGFQMDLLVDLSVPLGEYDSDQAINMGTNRLWGRVGFPMMYQLGDVWAPSKRASLELLPAVTWYGDNDDMYGGGSQSTDLGYSLGAHLTYDLSQHVWVSLDYSYVKSGDYTNSGNVQVSNNGSFEGQDFSSVGFTVATDLTRNLNTSLGYQTTINDGGAGEAQMSTFSFNLVYYWADILDGLDRTGFKF</sequence>
<keyword evidence="2" id="KW-1185">Reference proteome</keyword>
<evidence type="ECO:0000313" key="2">
    <source>
        <dbReference type="Proteomes" id="UP000092819"/>
    </source>
</evidence>
<dbReference type="Pfam" id="PF13557">
    <property type="entry name" value="Phenol_MetA_deg"/>
    <property type="match status" value="1"/>
</dbReference>
<dbReference type="EMBL" id="FLQZ01000042">
    <property type="protein sequence ID" value="SBT13415.1"/>
    <property type="molecule type" value="Genomic_DNA"/>
</dbReference>
<protein>
    <recommendedName>
        <fullName evidence="3">Transporter</fullName>
    </recommendedName>
</protein>
<dbReference type="Proteomes" id="UP000092819">
    <property type="component" value="Unassembled WGS sequence"/>
</dbReference>
<gene>
    <name evidence="1" type="ORF">VCE7224_02164</name>
</gene>
<dbReference type="InterPro" id="IPR025737">
    <property type="entry name" value="FApF"/>
</dbReference>
<evidence type="ECO:0000313" key="1">
    <source>
        <dbReference type="EMBL" id="SBT13415.1"/>
    </source>
</evidence>
<organism evidence="1 2">
    <name type="scientific">Vibrio celticus</name>
    <dbReference type="NCBI Taxonomy" id="446372"/>
    <lineage>
        <taxon>Bacteria</taxon>
        <taxon>Pseudomonadati</taxon>
        <taxon>Pseudomonadota</taxon>
        <taxon>Gammaproteobacteria</taxon>
        <taxon>Vibrionales</taxon>
        <taxon>Vibrionaceae</taxon>
        <taxon>Vibrio</taxon>
    </lineage>
</organism>
<accession>A0A1C3JE75</accession>
<proteinExistence type="predicted"/>
<evidence type="ECO:0008006" key="3">
    <source>
        <dbReference type="Google" id="ProtNLM"/>
    </source>
</evidence>
<dbReference type="AlphaFoldDB" id="A0A1C3JE75"/>